<dbReference type="Pfam" id="PF01530">
    <property type="entry name" value="zf-C2HC"/>
    <property type="match status" value="2"/>
</dbReference>
<evidence type="ECO:0000256" key="8">
    <source>
        <dbReference type="ARBA" id="ARBA00023015"/>
    </source>
</evidence>
<dbReference type="PROSITE" id="PS50105">
    <property type="entry name" value="SAM_DOMAIN"/>
    <property type="match status" value="1"/>
</dbReference>
<dbReference type="Gene3D" id="2.30.30.140">
    <property type="match status" value="3"/>
</dbReference>
<dbReference type="CDD" id="cd20102">
    <property type="entry name" value="MBT_L3MBTL1-like_rpt2"/>
    <property type="match status" value="1"/>
</dbReference>
<evidence type="ECO:0000256" key="1">
    <source>
        <dbReference type="ARBA" id="ARBA00004123"/>
    </source>
</evidence>
<evidence type="ECO:0000256" key="12">
    <source>
        <dbReference type="ARBA" id="ARBA00079425"/>
    </source>
</evidence>
<dbReference type="PROSITE" id="PS51802">
    <property type="entry name" value="ZF_CCHHC"/>
    <property type="match status" value="2"/>
</dbReference>
<keyword evidence="17" id="KW-1185">Reference proteome</keyword>
<evidence type="ECO:0000256" key="13">
    <source>
        <dbReference type="PROSITE-ProRule" id="PRU00459"/>
    </source>
</evidence>
<dbReference type="GO" id="GO:0045892">
    <property type="term" value="P:negative regulation of DNA-templated transcription"/>
    <property type="evidence" value="ECO:0007669"/>
    <property type="project" value="TreeGrafter"/>
</dbReference>
<evidence type="ECO:0000313" key="16">
    <source>
        <dbReference type="EMBL" id="CAL1536415.1"/>
    </source>
</evidence>
<dbReference type="InterPro" id="IPR013761">
    <property type="entry name" value="SAM/pointed_sf"/>
</dbReference>
<organism evidence="16 17">
    <name type="scientific">Lymnaea stagnalis</name>
    <name type="common">Great pond snail</name>
    <name type="synonym">Helix stagnalis</name>
    <dbReference type="NCBI Taxonomy" id="6523"/>
    <lineage>
        <taxon>Eukaryota</taxon>
        <taxon>Metazoa</taxon>
        <taxon>Spiralia</taxon>
        <taxon>Lophotrochozoa</taxon>
        <taxon>Mollusca</taxon>
        <taxon>Gastropoda</taxon>
        <taxon>Heterobranchia</taxon>
        <taxon>Euthyneura</taxon>
        <taxon>Panpulmonata</taxon>
        <taxon>Hygrophila</taxon>
        <taxon>Lymnaeoidea</taxon>
        <taxon>Lymnaeidae</taxon>
        <taxon>Lymnaea</taxon>
    </lineage>
</organism>
<dbReference type="Gene3D" id="4.10.320.30">
    <property type="match status" value="2"/>
</dbReference>
<dbReference type="Pfam" id="PF02820">
    <property type="entry name" value="MBT"/>
    <property type="match status" value="3"/>
</dbReference>
<dbReference type="InterPro" id="IPR004092">
    <property type="entry name" value="Mbt"/>
</dbReference>
<name>A0AAV2HS93_LYMST</name>
<dbReference type="PANTHER" id="PTHR12247:SF131">
    <property type="entry name" value="LD05287P"/>
    <property type="match status" value="1"/>
</dbReference>
<dbReference type="EMBL" id="CAXITT010000229">
    <property type="protein sequence ID" value="CAL1536415.1"/>
    <property type="molecule type" value="Genomic_DNA"/>
</dbReference>
<dbReference type="PANTHER" id="PTHR12247">
    <property type="entry name" value="POLYCOMB GROUP PROTEIN"/>
    <property type="match status" value="1"/>
</dbReference>
<keyword evidence="9" id="KW-0804">Transcription</keyword>
<feature type="region of interest" description="Disordered" evidence="14">
    <location>
        <begin position="707"/>
        <end position="733"/>
    </location>
</feature>
<feature type="repeat" description="MBT" evidence="13">
    <location>
        <begin position="846"/>
        <end position="944"/>
    </location>
</feature>
<dbReference type="SUPFAM" id="SSF103637">
    <property type="entry name" value="CCHHC domain"/>
    <property type="match status" value="2"/>
</dbReference>
<feature type="compositionally biased region" description="Basic and acidic residues" evidence="14">
    <location>
        <begin position="1299"/>
        <end position="1318"/>
    </location>
</feature>
<dbReference type="SUPFAM" id="SSF63748">
    <property type="entry name" value="Tudor/PWWP/MBT"/>
    <property type="match status" value="3"/>
</dbReference>
<dbReference type="Gene3D" id="3.30.60.160">
    <property type="match status" value="1"/>
</dbReference>
<feature type="compositionally biased region" description="Basic and acidic residues" evidence="14">
    <location>
        <begin position="724"/>
        <end position="733"/>
    </location>
</feature>
<feature type="region of interest" description="Disordered" evidence="14">
    <location>
        <begin position="154"/>
        <end position="173"/>
    </location>
</feature>
<keyword evidence="7" id="KW-0156">Chromatin regulator</keyword>
<keyword evidence="3" id="KW-0479">Metal-binding</keyword>
<dbReference type="CDD" id="cd20103">
    <property type="entry name" value="MBT_L3MBTL1-like_rpt3"/>
    <property type="match status" value="1"/>
</dbReference>
<feature type="repeat" description="MBT" evidence="13">
    <location>
        <begin position="1060"/>
        <end position="1155"/>
    </location>
</feature>
<keyword evidence="6" id="KW-0862">Zinc</keyword>
<dbReference type="SMART" id="SM00561">
    <property type="entry name" value="MBT"/>
    <property type="match status" value="3"/>
</dbReference>
<dbReference type="InterPro" id="IPR038603">
    <property type="entry name" value="Znf_FCS_sf"/>
</dbReference>
<gene>
    <name evidence="16" type="ORF">GSLYS_00010328001</name>
</gene>
<evidence type="ECO:0000256" key="3">
    <source>
        <dbReference type="ARBA" id="ARBA00022723"/>
    </source>
</evidence>
<comment type="caution">
    <text evidence="16">The sequence shown here is derived from an EMBL/GenBank/DDBJ whole genome shotgun (WGS) entry which is preliminary data.</text>
</comment>
<evidence type="ECO:0000256" key="5">
    <source>
        <dbReference type="ARBA" id="ARBA00022771"/>
    </source>
</evidence>
<dbReference type="GO" id="GO:0008270">
    <property type="term" value="F:zinc ion binding"/>
    <property type="evidence" value="ECO:0007669"/>
    <property type="project" value="UniProtKB-KW"/>
</dbReference>
<dbReference type="InterPro" id="IPR001660">
    <property type="entry name" value="SAM"/>
</dbReference>
<dbReference type="FunFam" id="4.10.320.30:FF:000001">
    <property type="entry name" value="Myelin transcription factor 1-like, a"/>
    <property type="match status" value="1"/>
</dbReference>
<evidence type="ECO:0000256" key="9">
    <source>
        <dbReference type="ARBA" id="ARBA00023163"/>
    </source>
</evidence>
<evidence type="ECO:0000256" key="11">
    <source>
        <dbReference type="ARBA" id="ARBA00068102"/>
    </source>
</evidence>
<keyword evidence="8" id="KW-0805">Transcription regulation</keyword>
<keyword evidence="10" id="KW-0539">Nucleus</keyword>
<evidence type="ECO:0000313" key="17">
    <source>
        <dbReference type="Proteomes" id="UP001497497"/>
    </source>
</evidence>
<keyword evidence="2" id="KW-0678">Repressor</keyword>
<keyword evidence="4" id="KW-0677">Repeat</keyword>
<dbReference type="GO" id="GO:0006325">
    <property type="term" value="P:chromatin organization"/>
    <property type="evidence" value="ECO:0007669"/>
    <property type="project" value="UniProtKB-KW"/>
</dbReference>
<dbReference type="Gene3D" id="1.10.150.50">
    <property type="entry name" value="Transcription Factor, Ets-1"/>
    <property type="match status" value="1"/>
</dbReference>
<proteinExistence type="predicted"/>
<keyword evidence="5" id="KW-0863">Zinc-finger</keyword>
<dbReference type="GO" id="GO:0003682">
    <property type="term" value="F:chromatin binding"/>
    <property type="evidence" value="ECO:0007669"/>
    <property type="project" value="TreeGrafter"/>
</dbReference>
<evidence type="ECO:0000256" key="4">
    <source>
        <dbReference type="ARBA" id="ARBA00022737"/>
    </source>
</evidence>
<dbReference type="Proteomes" id="UP001497497">
    <property type="component" value="Unassembled WGS sequence"/>
</dbReference>
<comment type="subcellular location">
    <subcellularLocation>
        <location evidence="1">Nucleus</location>
    </subcellularLocation>
</comment>
<dbReference type="SUPFAM" id="SSF47769">
    <property type="entry name" value="SAM/Pointed domain"/>
    <property type="match status" value="1"/>
</dbReference>
<dbReference type="CDD" id="cd20101">
    <property type="entry name" value="MBT_L3MBTL1-like_rpt1"/>
    <property type="match status" value="1"/>
</dbReference>
<feature type="region of interest" description="Disordered" evidence="14">
    <location>
        <begin position="1278"/>
        <end position="1320"/>
    </location>
</feature>
<evidence type="ECO:0000256" key="2">
    <source>
        <dbReference type="ARBA" id="ARBA00022491"/>
    </source>
</evidence>
<evidence type="ECO:0000256" key="10">
    <source>
        <dbReference type="ARBA" id="ARBA00023242"/>
    </source>
</evidence>
<protein>
    <recommendedName>
        <fullName evidence="11">Lethal(3)malignant brain tumor-like protein 1</fullName>
    </recommendedName>
    <alternativeName>
        <fullName evidence="12">L(3)mbt protein homolog</fullName>
    </alternativeName>
</protein>
<sequence length="1432" mass="154441">MDLSVPAQSSGQSNLNLHLSVSPSTAVSQIGINSSPNSVAGYQLRPQLNLTAFGFQLPIANGAVALPVPGGSSSQPANMVPQSIQVARGGIPLVGTGIGSGQLTFHPRVQPHPAFPQTIPMATAMQLTLQRLPTKGPQIAVQRIPTNSVVPLSNHQIQKSPSPGKGSHRQNMGHSKHIVTQNQQASSLNVSNNQQLGHRIHNGQQIQRAVTPLVSQQISGATQPNFIQCLPNPGLVTQNSSGNGHLQLQSSQTAGGSLRASSPMGTATIVGSPQISTATILAGQHISIQPRPSVATFISSAPTGLTLTVTSIAPSPVTLQTSTSSNSSQILSLTQNQHTQQLLRPVSGISQAQALRAGIPVVLPRGPSSARQLPKSQPYSRIAQKPVVSTLSGSGGQVMMTIPPLVGSVIKGQIVTAQPQSPMKDINSQTAVTGHSAAGIVATTVLTTTVNSVTTSVTSSVSAPISTVAVTASNSSENSSEEVVKPTVRMHPVPVTPDNKNNPTDTVPSIQHTAALTTSVAFKEQQSEITNDKQCPNSVTNSDSSVVEKTESGLDLVTANSNQIDMVSAVDHQISEVTSGSLKNEARPISLCDTLQTSLATNIGNEVSSLACSSTSNGSESVLSTDVIALHSSNDEIKEHVITESKESKPETAMSPDNQGVILTEGFIDSNLLEWTDGVGMLPGTDMKFKINEFGDLELVDDGMGTQPVKLQSTESNGPLTSSPKEEMTDGSDAKTSEAYSFKLLFSCAVTDPAELSEHEGDPICCCVYCGRYGYKSNFRTSGRFCSQTCAGKKNLHRKQMIMSRMMMGMKNKKKKLIMSGEMKTIAREDVDGAVGNGNDKKLLSFDWDLYLAETGSIGAPKRLFREPFPSSRNGFRLGMRLEGVDPKHQSLLCVLSVAEIQGYRLRLHFDGYSECYDFWVNADSPFIFPVGWAEKNGKLLQPPKNITPEEFNWTNYLKQIRAVAAPKHLFLNQPTSVTPSAFRVGMKLEAVDKKNSSLVCVASVADTLGDRILIHFDGWEDAYDYWCDITSPSIHPVGWCKANGHSLSPPPDYGDGANFTWDSYLADTKSTAVPSRAFKTRGFVGFEKGMKVEVVDKRNSILIRVATIVDVQDYRLLIHFDGWDSIYDYWMDDDSWDIHPPHWCSKTFHPLQSPIDKKSLKNNADSGGCPTIGCKGIGHIKGAKYTGHHSAFGCPYSELNMSKDTALTDRLGSSRSEEGMGPQTRHDLNVDMRKCPTAGCDGLGHVTGKFTSHHCLSGCPLAEKNLIKVKQETVVEPRPVGRPGRGRKRKIFSTSHMPGEKVIKTEPVEDQSDERSSLHASIHESVFQTSAMSPPPSDQPLCWEQHAKLLPGVMELNHNLVCNWSVDEVADFVFKLTGQEEQAQKFKDEQVDGDSFLLLQQSDLLNFLNIKLGPAIKIFNSILVFKAANDF</sequence>
<dbReference type="InterPro" id="IPR050548">
    <property type="entry name" value="PcG_chromatin_remod_factors"/>
</dbReference>
<reference evidence="16 17" key="1">
    <citation type="submission" date="2024-04" db="EMBL/GenBank/DDBJ databases">
        <authorList>
            <consortium name="Genoscope - CEA"/>
            <person name="William W."/>
        </authorList>
    </citation>
    <scope>NUCLEOTIDE SEQUENCE [LARGE SCALE GENOMIC DNA]</scope>
</reference>
<evidence type="ECO:0000259" key="15">
    <source>
        <dbReference type="PROSITE" id="PS50105"/>
    </source>
</evidence>
<accession>A0AAV2HS93</accession>
<dbReference type="InterPro" id="IPR002515">
    <property type="entry name" value="Znf_C2H2C"/>
</dbReference>
<dbReference type="GO" id="GO:0005634">
    <property type="term" value="C:nucleus"/>
    <property type="evidence" value="ECO:0007669"/>
    <property type="project" value="UniProtKB-SubCell"/>
</dbReference>
<dbReference type="PROSITE" id="PS51079">
    <property type="entry name" value="MBT"/>
    <property type="match status" value="3"/>
</dbReference>
<evidence type="ECO:0000256" key="14">
    <source>
        <dbReference type="SAM" id="MobiDB-lite"/>
    </source>
</evidence>
<dbReference type="GO" id="GO:0042393">
    <property type="term" value="F:histone binding"/>
    <property type="evidence" value="ECO:0007669"/>
    <property type="project" value="TreeGrafter"/>
</dbReference>
<feature type="repeat" description="MBT" evidence="13">
    <location>
        <begin position="952"/>
        <end position="1051"/>
    </location>
</feature>
<evidence type="ECO:0000256" key="7">
    <source>
        <dbReference type="ARBA" id="ARBA00022853"/>
    </source>
</evidence>
<feature type="compositionally biased region" description="Polar residues" evidence="14">
    <location>
        <begin position="709"/>
        <end position="723"/>
    </location>
</feature>
<evidence type="ECO:0000256" key="6">
    <source>
        <dbReference type="ARBA" id="ARBA00022833"/>
    </source>
</evidence>
<dbReference type="SMART" id="SM00454">
    <property type="entry name" value="SAM"/>
    <property type="match status" value="1"/>
</dbReference>
<dbReference type="InterPro" id="IPR036060">
    <property type="entry name" value="Znf_C2H2C_sf"/>
</dbReference>
<dbReference type="FunFam" id="2.30.30.140:FF:000007">
    <property type="entry name" value="Lethal(3)malignant brain tumor-like protein 1"/>
    <property type="match status" value="1"/>
</dbReference>
<feature type="domain" description="SAM" evidence="15">
    <location>
        <begin position="1365"/>
        <end position="1429"/>
    </location>
</feature>